<organism evidence="2 3">
    <name type="scientific">Mizuhopecten yessoensis</name>
    <name type="common">Japanese scallop</name>
    <name type="synonym">Patinopecten yessoensis</name>
    <dbReference type="NCBI Taxonomy" id="6573"/>
    <lineage>
        <taxon>Eukaryota</taxon>
        <taxon>Metazoa</taxon>
        <taxon>Spiralia</taxon>
        <taxon>Lophotrochozoa</taxon>
        <taxon>Mollusca</taxon>
        <taxon>Bivalvia</taxon>
        <taxon>Autobranchia</taxon>
        <taxon>Pteriomorphia</taxon>
        <taxon>Pectinida</taxon>
        <taxon>Pectinoidea</taxon>
        <taxon>Pectinidae</taxon>
        <taxon>Mizuhopecten</taxon>
    </lineage>
</organism>
<keyword evidence="3" id="KW-1185">Reference proteome</keyword>
<dbReference type="EMBL" id="NEDP02005397">
    <property type="protein sequence ID" value="OWF41426.1"/>
    <property type="molecule type" value="Genomic_DNA"/>
</dbReference>
<name>A0A210PY65_MIZYE</name>
<evidence type="ECO:0000313" key="3">
    <source>
        <dbReference type="Proteomes" id="UP000242188"/>
    </source>
</evidence>
<comment type="caution">
    <text evidence="2">The sequence shown here is derived from an EMBL/GenBank/DDBJ whole genome shotgun (WGS) entry which is preliminary data.</text>
</comment>
<feature type="region of interest" description="Disordered" evidence="1">
    <location>
        <begin position="45"/>
        <end position="65"/>
    </location>
</feature>
<sequence length="89" mass="9909">MNNLIQMQSRSRLYTLKPEVIITVTRTIQSTTVDSMSHWEGDLLKTSTTNAKAERPGTKGYTSTQPMQGVLLIPENVKQPSVDKGAFNK</sequence>
<dbReference type="Proteomes" id="UP000242188">
    <property type="component" value="Unassembled WGS sequence"/>
</dbReference>
<gene>
    <name evidence="2" type="ORF">KP79_PYT02203</name>
</gene>
<protein>
    <submittedName>
        <fullName evidence="2">Uncharacterized protein</fullName>
    </submittedName>
</protein>
<evidence type="ECO:0000256" key="1">
    <source>
        <dbReference type="SAM" id="MobiDB-lite"/>
    </source>
</evidence>
<reference evidence="2 3" key="1">
    <citation type="journal article" date="2017" name="Nat. Ecol. Evol.">
        <title>Scallop genome provides insights into evolution of bilaterian karyotype and development.</title>
        <authorList>
            <person name="Wang S."/>
            <person name="Zhang J."/>
            <person name="Jiao W."/>
            <person name="Li J."/>
            <person name="Xun X."/>
            <person name="Sun Y."/>
            <person name="Guo X."/>
            <person name="Huan P."/>
            <person name="Dong B."/>
            <person name="Zhang L."/>
            <person name="Hu X."/>
            <person name="Sun X."/>
            <person name="Wang J."/>
            <person name="Zhao C."/>
            <person name="Wang Y."/>
            <person name="Wang D."/>
            <person name="Huang X."/>
            <person name="Wang R."/>
            <person name="Lv J."/>
            <person name="Li Y."/>
            <person name="Zhang Z."/>
            <person name="Liu B."/>
            <person name="Lu W."/>
            <person name="Hui Y."/>
            <person name="Liang J."/>
            <person name="Zhou Z."/>
            <person name="Hou R."/>
            <person name="Li X."/>
            <person name="Liu Y."/>
            <person name="Li H."/>
            <person name="Ning X."/>
            <person name="Lin Y."/>
            <person name="Zhao L."/>
            <person name="Xing Q."/>
            <person name="Dou J."/>
            <person name="Li Y."/>
            <person name="Mao J."/>
            <person name="Guo H."/>
            <person name="Dou H."/>
            <person name="Li T."/>
            <person name="Mu C."/>
            <person name="Jiang W."/>
            <person name="Fu Q."/>
            <person name="Fu X."/>
            <person name="Miao Y."/>
            <person name="Liu J."/>
            <person name="Yu Q."/>
            <person name="Li R."/>
            <person name="Liao H."/>
            <person name="Li X."/>
            <person name="Kong Y."/>
            <person name="Jiang Z."/>
            <person name="Chourrout D."/>
            <person name="Li R."/>
            <person name="Bao Z."/>
        </authorList>
    </citation>
    <scope>NUCLEOTIDE SEQUENCE [LARGE SCALE GENOMIC DNA]</scope>
    <source>
        <strain evidence="2 3">PY_sf001</strain>
    </source>
</reference>
<accession>A0A210PY65</accession>
<proteinExistence type="predicted"/>
<dbReference type="AlphaFoldDB" id="A0A210PY65"/>
<evidence type="ECO:0000313" key="2">
    <source>
        <dbReference type="EMBL" id="OWF41426.1"/>
    </source>
</evidence>